<dbReference type="PANTHER" id="PTHR12832:SF11">
    <property type="entry name" value="LD23868P"/>
    <property type="match status" value="1"/>
</dbReference>
<feature type="region of interest" description="Disordered" evidence="2">
    <location>
        <begin position="1"/>
        <end position="166"/>
    </location>
</feature>
<feature type="region of interest" description="Disordered" evidence="2">
    <location>
        <begin position="560"/>
        <end position="592"/>
    </location>
</feature>
<evidence type="ECO:0000313" key="4">
    <source>
        <dbReference type="Proteomes" id="UP000245946"/>
    </source>
</evidence>
<feature type="region of interest" description="Disordered" evidence="2">
    <location>
        <begin position="800"/>
        <end position="850"/>
    </location>
</feature>
<sequence>MDTSAPSDQGGGPRVHHAPPHLQTRPSPTSASSAADVRAASVSSSGAAASSSAGSSMAAGTSAGSSSTSGASPRPHKRKMSHGTCAAAAAAAAASGATPSLPADEIAATGRDAFDEHQHGDQSTSSSASSPSYGRRASEQGHEQDEAAACDGSLDHMMAQPEADGSASALHDAYAVSAGADIDQKPAGAAVSEHGSPLSHHRCLPSPSTLGPLEAPDAVDHRDPRSSDAFFDRLHAVEPTASSSRAPLLDADAHERRMLPGARDAAAPTTPMFSSFFLTAPHSSSPSFPAPPAMASAGPSSPLLVKAAPHIAAPASKGLRARFLDDEPPPPSPSRSARPPTPPRRHDSPGRTAGAHMRRRHQASSRRISGVRHGEELPVLSRLSELHNSSLSAFRRLSTGDKATAALPSAGPASHDPPVAASGATAPADPQAEFTLLPVPAAKRRKIASPLQSVATASASDDAPMDGDVSSAASHRRPERESSGTDRRQPIIIVEDPAARTGACSSAGSSAVEPRLERRNAAAASHGLNVPSSASRSSRGPSVFTNALKTPAATGAFTAAFAPRESSRSGHRAPGTSSSSRRRFPRLRRTQSLPNLKARPLLDLAAPVSHRLQLPVHLAQYLASITRSQERSAAAADGSTSRSGTSGSSSSSRSVFTPPLHPPITRHTLRELDLSEILKNPQLRHDVVFDPNVQFRPNFDGERGRRKRDAGDKYWAAVAREIEKGCTCTAFEGRTALPCNCPAERGSSSSRSSARAVLDSKSLRTPMRSSYVKIPPRIPHLIQELRAICLLILPAGSSGDTLSNPTSPVPPTPSSATRPAKESKPSTTSAARLSSAAAVAQPSSPGGMSSHHALIMQTLDPALITQELAHGVLDVSALISFLGAVLKLHCAPMRDEAIERMIATVVELGDVGRGLRMCFEILELMKLDIANHQLRTARPYLVDTAVEFETRWFKEQIDAGKLSIERTATWFGAALQRTEASASPMPLATARTEHISRAFVDGFLRLIFEAPAPPLSGVAPALPGASGASSSTASAAGVSGLGAGVALSSSSLNHAYTSFFPETFQFDAYRLVTFHADTTDITVMYMLLLLFRQLACSPLVGGDGVSTTLSTAQVASNAAALAQRHVDAIKEEIWCLLCDANLSVCAPAAASRSSAAADGVQPRTPSTPSARTAAIVLGGATGAAKLEDVRWRTAMSSVLLQVAARAGAIQRAARSATCLAANGSNSTLLPTVGDAPPSAQVLALLTSWLDTNMRAGSALHKLCQRRFREVAALMLSERLNAAPRSQRRRATPGASIAGVVRKEGEHPEALPEAKRIRGEDGEALTCELVATKSSESASSTATAATSTASRAEPEPRAVRPPGSAAHSAAPALPTPPAEWEAALRKAGLEPLGAEVRLLAERMAKVALFHLRVMRPFYERLASADAGADGAAAASVAVVPNSSS</sequence>
<feature type="compositionally biased region" description="Low complexity" evidence="2">
    <location>
        <begin position="123"/>
        <end position="132"/>
    </location>
</feature>
<reference evidence="3 4" key="1">
    <citation type="journal article" date="2018" name="Mol. Biol. Evol.">
        <title>Broad Genomic Sampling Reveals a Smut Pathogenic Ancestry of the Fungal Clade Ustilaginomycotina.</title>
        <authorList>
            <person name="Kijpornyongpan T."/>
            <person name="Mondo S.J."/>
            <person name="Barry K."/>
            <person name="Sandor L."/>
            <person name="Lee J."/>
            <person name="Lipzen A."/>
            <person name="Pangilinan J."/>
            <person name="LaButti K."/>
            <person name="Hainaut M."/>
            <person name="Henrissat B."/>
            <person name="Grigoriev I.V."/>
            <person name="Spatafora J.W."/>
            <person name="Aime M.C."/>
        </authorList>
    </citation>
    <scope>NUCLEOTIDE SEQUENCE [LARGE SCALE GENOMIC DNA]</scope>
    <source>
        <strain evidence="3 4">MCA 4186</strain>
    </source>
</reference>
<feature type="region of interest" description="Disordered" evidence="2">
    <location>
        <begin position="186"/>
        <end position="226"/>
    </location>
</feature>
<evidence type="ECO:0000313" key="3">
    <source>
        <dbReference type="EMBL" id="PWO01338.1"/>
    </source>
</evidence>
<feature type="compositionally biased region" description="Basic residues" evidence="2">
    <location>
        <begin position="580"/>
        <end position="589"/>
    </location>
</feature>
<accession>A0A316ZHT8</accession>
<feature type="region of interest" description="Disordered" evidence="2">
    <location>
        <begin position="632"/>
        <end position="664"/>
    </location>
</feature>
<proteinExistence type="inferred from homology"/>
<dbReference type="Pfam" id="PF05794">
    <property type="entry name" value="Tcp11"/>
    <property type="match status" value="2"/>
</dbReference>
<dbReference type="InterPro" id="IPR008862">
    <property type="entry name" value="Tcp11"/>
</dbReference>
<comment type="similarity">
    <text evidence="1">Belongs to the TCP11 family.</text>
</comment>
<dbReference type="EMBL" id="KZ819283">
    <property type="protein sequence ID" value="PWO01338.1"/>
    <property type="molecule type" value="Genomic_DNA"/>
</dbReference>
<dbReference type="Proteomes" id="UP000245946">
    <property type="component" value="Unassembled WGS sequence"/>
</dbReference>
<feature type="compositionally biased region" description="Low complexity" evidence="2">
    <location>
        <begin position="1359"/>
        <end position="1371"/>
    </location>
</feature>
<feature type="region of interest" description="Disordered" evidence="2">
    <location>
        <begin position="1283"/>
        <end position="1317"/>
    </location>
</feature>
<feature type="region of interest" description="Disordered" evidence="2">
    <location>
        <begin position="281"/>
        <end position="300"/>
    </location>
</feature>
<feature type="compositionally biased region" description="Low complexity" evidence="2">
    <location>
        <begin position="826"/>
        <end position="845"/>
    </location>
</feature>
<dbReference type="GeneID" id="37272429"/>
<gene>
    <name evidence="3" type="ORF">FA09DRAFT_357920</name>
</gene>
<feature type="compositionally biased region" description="Basic and acidic residues" evidence="2">
    <location>
        <begin position="476"/>
        <end position="489"/>
    </location>
</feature>
<feature type="compositionally biased region" description="Basic and acidic residues" evidence="2">
    <location>
        <begin position="1300"/>
        <end position="1317"/>
    </location>
</feature>
<dbReference type="STRING" id="58919.A0A316ZHT8"/>
<protein>
    <submittedName>
        <fullName evidence="3">Tcp11-domain-containing protein</fullName>
    </submittedName>
</protein>
<keyword evidence="4" id="KW-1185">Reference proteome</keyword>
<feature type="region of interest" description="Disordered" evidence="2">
    <location>
        <begin position="321"/>
        <end position="386"/>
    </location>
</feature>
<feature type="region of interest" description="Disordered" evidence="2">
    <location>
        <begin position="403"/>
        <end position="545"/>
    </location>
</feature>
<dbReference type="PANTHER" id="PTHR12832">
    <property type="entry name" value="TESTIS-SPECIFIC PROTEIN PBS13 T-COMPLEX 11"/>
    <property type="match status" value="1"/>
</dbReference>
<dbReference type="GO" id="GO:0010737">
    <property type="term" value="P:protein kinase A signaling"/>
    <property type="evidence" value="ECO:0007669"/>
    <property type="project" value="TreeGrafter"/>
</dbReference>
<feature type="compositionally biased region" description="Low complexity" evidence="2">
    <location>
        <begin position="30"/>
        <end position="72"/>
    </location>
</feature>
<evidence type="ECO:0000256" key="2">
    <source>
        <dbReference type="SAM" id="MobiDB-lite"/>
    </source>
</evidence>
<dbReference type="OrthoDB" id="276323at2759"/>
<feature type="compositionally biased region" description="Low complexity" evidence="2">
    <location>
        <begin position="531"/>
        <end position="542"/>
    </location>
</feature>
<evidence type="ECO:0000256" key="1">
    <source>
        <dbReference type="ARBA" id="ARBA00010954"/>
    </source>
</evidence>
<feature type="compositionally biased region" description="Basic and acidic residues" evidence="2">
    <location>
        <begin position="136"/>
        <end position="145"/>
    </location>
</feature>
<feature type="compositionally biased region" description="Polar residues" evidence="2">
    <location>
        <begin position="450"/>
        <end position="459"/>
    </location>
</feature>
<feature type="region of interest" description="Disordered" evidence="2">
    <location>
        <begin position="1330"/>
        <end position="1373"/>
    </location>
</feature>
<organism evidence="3 4">
    <name type="scientific">Tilletiopsis washingtonensis</name>
    <dbReference type="NCBI Taxonomy" id="58919"/>
    <lineage>
        <taxon>Eukaryota</taxon>
        <taxon>Fungi</taxon>
        <taxon>Dikarya</taxon>
        <taxon>Basidiomycota</taxon>
        <taxon>Ustilaginomycotina</taxon>
        <taxon>Exobasidiomycetes</taxon>
        <taxon>Entylomatales</taxon>
        <taxon>Entylomatales incertae sedis</taxon>
        <taxon>Tilletiopsis</taxon>
    </lineage>
</organism>
<dbReference type="RefSeq" id="XP_025601616.1">
    <property type="nucleotide sequence ID" value="XM_025744885.1"/>
</dbReference>
<name>A0A316ZHT8_9BASI</name>
<feature type="compositionally biased region" description="Low complexity" evidence="2">
    <location>
        <begin position="1330"/>
        <end position="1350"/>
    </location>
</feature>
<feature type="compositionally biased region" description="Low complexity" evidence="2">
    <location>
        <begin position="632"/>
        <end position="654"/>
    </location>
</feature>